<keyword evidence="6" id="KW-1185">Reference proteome</keyword>
<dbReference type="InterPro" id="IPR023346">
    <property type="entry name" value="Lysozyme-like_dom_sf"/>
</dbReference>
<dbReference type="PANTHER" id="PTHR30163">
    <property type="entry name" value="MEMBRANE-BOUND LYTIC MUREIN TRANSGLYCOSYLASE B"/>
    <property type="match status" value="1"/>
</dbReference>
<dbReference type="GO" id="GO:0009253">
    <property type="term" value="P:peptidoglycan catabolic process"/>
    <property type="evidence" value="ECO:0007669"/>
    <property type="project" value="TreeGrafter"/>
</dbReference>
<dbReference type="InterPro" id="IPR031304">
    <property type="entry name" value="SLT_2"/>
</dbReference>
<evidence type="ECO:0000256" key="1">
    <source>
        <dbReference type="PIRSR" id="PIRSR611757-1"/>
    </source>
</evidence>
<dbReference type="Pfam" id="PF13406">
    <property type="entry name" value="SLT_2"/>
    <property type="match status" value="1"/>
</dbReference>
<dbReference type="InterPro" id="IPR011757">
    <property type="entry name" value="Lytic_transglycosylase_MltB"/>
</dbReference>
<dbReference type="Gene3D" id="1.10.8.350">
    <property type="entry name" value="Bacterial muramidase"/>
    <property type="match status" value="1"/>
</dbReference>
<organism evidence="3 5">
    <name type="scientific">Legionella qingyii</name>
    <dbReference type="NCBI Taxonomy" id="2184757"/>
    <lineage>
        <taxon>Bacteria</taxon>
        <taxon>Pseudomonadati</taxon>
        <taxon>Pseudomonadota</taxon>
        <taxon>Gammaproteobacteria</taxon>
        <taxon>Legionellales</taxon>
        <taxon>Legionellaceae</taxon>
        <taxon>Legionella</taxon>
    </lineage>
</organism>
<sequence>MRRIPGLGLIAIMLLLFSFSTYSDTAFTKRKDVQLFIKSMVKEYHFNAKELTAIMNQVVIQPGIIESMEKPYEKKNWDVYRDLFLTPARLKGGLDYWVANREALDRAQKKYGVPPEIIIAILGVETLYGERQGDHRVLDALATLAFNYPKRSPYFTKELKEYLLLCREHGVPATQYKGSYAGAIGQPQFMPSSYRNFAVDFNNTGKRDLVTNNADSIGSIANYFYQHGWKPNDGVAQNAKLVGTLHKRIQMNPKRPNYYYTQLIAHGVKPITASHNHPSRAALIELVTGKGNEYWIAYPNFFVITRYNSSPQYALVVYLLAQQLKQQWTAMNAKKLRAYA</sequence>
<dbReference type="FunFam" id="1.10.8.350:FF:000001">
    <property type="entry name" value="Lytic murein transglycosylase B"/>
    <property type="match status" value="1"/>
</dbReference>
<accession>A0A317TWW0</accession>
<dbReference type="NCBIfam" id="TIGR02282">
    <property type="entry name" value="MltB"/>
    <property type="match status" value="1"/>
</dbReference>
<evidence type="ECO:0000259" key="2">
    <source>
        <dbReference type="Pfam" id="PF13406"/>
    </source>
</evidence>
<reference evidence="4 6" key="2">
    <citation type="submission" date="2018-12" db="EMBL/GenBank/DDBJ databases">
        <title>Legionella sp,whole genome shotgun sequence.</title>
        <authorList>
            <person name="Wu H."/>
        </authorList>
    </citation>
    <scope>NUCLEOTIDE SEQUENCE [LARGE SCALE GENOMIC DNA]</scope>
    <source>
        <strain evidence="6">km489</strain>
        <strain evidence="4">Km489</strain>
    </source>
</reference>
<dbReference type="AlphaFoldDB" id="A0A317TWW0"/>
<dbReference type="OrthoDB" id="9772911at2"/>
<dbReference type="RefSeq" id="WP_110144245.1">
    <property type="nucleotide sequence ID" value="NZ_QHJG01000061.1"/>
</dbReference>
<dbReference type="EMBL" id="RZGX01000014">
    <property type="protein sequence ID" value="RUR21835.1"/>
    <property type="molecule type" value="Genomic_DNA"/>
</dbReference>
<dbReference type="Gene3D" id="1.10.530.10">
    <property type="match status" value="1"/>
</dbReference>
<comment type="caution">
    <text evidence="3">The sequence shown here is derived from an EMBL/GenBank/DDBJ whole genome shotgun (WGS) entry which is preliminary data.</text>
</comment>
<gene>
    <name evidence="3" type="primary">mltB</name>
    <name evidence="3" type="ORF">DGG96_20080</name>
    <name evidence="4" type="ORF">ELY20_11520</name>
</gene>
<dbReference type="CDD" id="cd13399">
    <property type="entry name" value="Slt35-like"/>
    <property type="match status" value="1"/>
</dbReference>
<dbReference type="InterPro" id="IPR043426">
    <property type="entry name" value="MltB-like"/>
</dbReference>
<dbReference type="Proteomes" id="UP000247152">
    <property type="component" value="Unassembled WGS sequence"/>
</dbReference>
<dbReference type="GO" id="GO:0008933">
    <property type="term" value="F:peptidoglycan lytic transglycosylase activity"/>
    <property type="evidence" value="ECO:0007669"/>
    <property type="project" value="TreeGrafter"/>
</dbReference>
<feature type="active site" evidence="1">
    <location>
        <position position="125"/>
    </location>
</feature>
<proteinExistence type="predicted"/>
<evidence type="ECO:0000313" key="6">
    <source>
        <dbReference type="Proteomes" id="UP000287374"/>
    </source>
</evidence>
<dbReference type="EMBL" id="QHJG01000061">
    <property type="protein sequence ID" value="PWY53854.1"/>
    <property type="molecule type" value="Genomic_DNA"/>
</dbReference>
<evidence type="ECO:0000313" key="3">
    <source>
        <dbReference type="EMBL" id="PWY53854.1"/>
    </source>
</evidence>
<dbReference type="PANTHER" id="PTHR30163:SF9">
    <property type="entry name" value="MEMBRANE-BOUND LYTIC MUREIN TRANSGLYCOSYLASE B"/>
    <property type="match status" value="1"/>
</dbReference>
<evidence type="ECO:0000313" key="4">
    <source>
        <dbReference type="EMBL" id="RUR21835.1"/>
    </source>
</evidence>
<dbReference type="SUPFAM" id="SSF53955">
    <property type="entry name" value="Lysozyme-like"/>
    <property type="match status" value="1"/>
</dbReference>
<feature type="domain" description="Transglycosylase SLT" evidence="2">
    <location>
        <begin position="30"/>
        <end position="322"/>
    </location>
</feature>
<evidence type="ECO:0000313" key="5">
    <source>
        <dbReference type="Proteomes" id="UP000247152"/>
    </source>
</evidence>
<reference evidence="3 5" key="1">
    <citation type="submission" date="2018-05" db="EMBL/GenBank/DDBJ databases">
        <title>Legionella qingyii sp.nov., whole genome shotgun sequence.</title>
        <authorList>
            <person name="Wu H."/>
            <person name="Zhu Q."/>
            <person name="Hu C."/>
        </authorList>
    </citation>
    <scope>NUCLEOTIDE SEQUENCE [LARGE SCALE GENOMIC DNA]</scope>
    <source>
        <strain evidence="3 5">HEB18</strain>
    </source>
</reference>
<name>A0A317TWW0_9GAMM</name>
<dbReference type="Proteomes" id="UP000287374">
    <property type="component" value="Unassembled WGS sequence"/>
</dbReference>
<protein>
    <submittedName>
        <fullName evidence="3">Lytic murein transglycosylase B</fullName>
    </submittedName>
</protein>